<dbReference type="PANTHER" id="PTHR42928">
    <property type="entry name" value="TRICARBOXYLATE-BINDING PROTEIN"/>
    <property type="match status" value="1"/>
</dbReference>
<reference evidence="4 5" key="1">
    <citation type="journal article" date="2015" name="Nat. Commun.">
        <title>Production of butyrate from lysine and the Amadori product fructoselysine by a human gut commensal.</title>
        <authorList>
            <person name="Bui T.P."/>
            <person name="Ritari J."/>
            <person name="Boeren S."/>
            <person name="de Waard P."/>
            <person name="Plugge C.M."/>
            <person name="de Vos W.M."/>
        </authorList>
    </citation>
    <scope>NUCLEOTIDE SEQUENCE [LARGE SCALE GENOMIC DNA]</scope>
    <source>
        <strain evidence="4 5">AF211</strain>
    </source>
</reference>
<dbReference type="RefSeq" id="WP_033118221.1">
    <property type="nucleotide sequence ID" value="NZ_CALICV010000147.1"/>
</dbReference>
<feature type="chain" id="PRO_5006606347" description="Tripartite-type tricarboxylate transporter receptor subunit TctC" evidence="3">
    <location>
        <begin position="26"/>
        <end position="343"/>
    </location>
</feature>
<proteinExistence type="inferred from homology"/>
<gene>
    <name evidence="4" type="ORF">IB211_02339c</name>
</gene>
<protein>
    <recommendedName>
        <fullName evidence="6">Tripartite-type tricarboxylate transporter receptor subunit TctC</fullName>
    </recommendedName>
</protein>
<dbReference type="SUPFAM" id="SSF53850">
    <property type="entry name" value="Periplasmic binding protein-like II"/>
    <property type="match status" value="1"/>
</dbReference>
<accession>A0A0S2W5V7</accession>
<dbReference type="KEGG" id="ibu:IB211_02339c"/>
<feature type="region of interest" description="Disordered" evidence="2">
    <location>
        <begin position="22"/>
        <end position="57"/>
    </location>
</feature>
<evidence type="ECO:0000313" key="5">
    <source>
        <dbReference type="Proteomes" id="UP000064844"/>
    </source>
</evidence>
<dbReference type="AlphaFoldDB" id="A0A0S2W5V7"/>
<evidence type="ECO:0000256" key="2">
    <source>
        <dbReference type="SAM" id="MobiDB-lite"/>
    </source>
</evidence>
<dbReference type="InterPro" id="IPR005064">
    <property type="entry name" value="BUG"/>
</dbReference>
<dbReference type="Pfam" id="PF03401">
    <property type="entry name" value="TctC"/>
    <property type="match status" value="1"/>
</dbReference>
<evidence type="ECO:0000256" key="3">
    <source>
        <dbReference type="SAM" id="SignalP"/>
    </source>
</evidence>
<dbReference type="InterPro" id="IPR042100">
    <property type="entry name" value="Bug_dom1"/>
</dbReference>
<dbReference type="Proteomes" id="UP000064844">
    <property type="component" value="Chromosome"/>
</dbReference>
<name>A0A0S2W5V7_9FIRM</name>
<evidence type="ECO:0000256" key="1">
    <source>
        <dbReference type="ARBA" id="ARBA00006987"/>
    </source>
</evidence>
<dbReference type="CDD" id="cd07012">
    <property type="entry name" value="PBP2_Bug_TTT"/>
    <property type="match status" value="1"/>
</dbReference>
<sequence>MKKSLIAILLALAMALPMTGCSSSAKSTPTPAPADTSAPADTTPADEGTTAPEGYPDGPISMLVGYTAGGGSDLAMRTFDEFLSPLIGEPLTVSNLPGGGATVAVAQLQNSKADGQTIGLVTLSTQSVSPYSLDLPYTIEDFEYLGAFGAYTYALLVPADSPYQDFDDLLEATKSAPVQVSYTSNLHEMLARKIIAATEADLDTVYYSSTSDAITDLLGGFIPVALGDIASYSSYVTSGQLRVLASCSDDRWPVAEDVPTLVEMGYEGAAMSSYLGLAVPKGTDPAIVSYLSDLVYQVASDPTFQDRLFEVTKLQSLAYTGEEIKAIFEQVYDEAAEIYGPID</sequence>
<evidence type="ECO:0000313" key="4">
    <source>
        <dbReference type="EMBL" id="ALP94730.1"/>
    </source>
</evidence>
<dbReference type="Gene3D" id="3.40.190.150">
    <property type="entry name" value="Bordetella uptake gene, domain 1"/>
    <property type="match status" value="1"/>
</dbReference>
<dbReference type="STRING" id="1297617.IB211_02339c"/>
<evidence type="ECO:0008006" key="6">
    <source>
        <dbReference type="Google" id="ProtNLM"/>
    </source>
</evidence>
<keyword evidence="3" id="KW-0732">Signal</keyword>
<keyword evidence="5" id="KW-1185">Reference proteome</keyword>
<feature type="signal peptide" evidence="3">
    <location>
        <begin position="1"/>
        <end position="25"/>
    </location>
</feature>
<feature type="compositionally biased region" description="Low complexity" evidence="2">
    <location>
        <begin position="22"/>
        <end position="46"/>
    </location>
</feature>
<reference evidence="5" key="2">
    <citation type="submission" date="2015-04" db="EMBL/GenBank/DDBJ databases">
        <title>A butyrogenic pathway from the amino acid lysine in a human gut commensal.</title>
        <authorList>
            <person name="de Vos W.M."/>
            <person name="Bui N.T.P."/>
            <person name="Plugge C.M."/>
            <person name="Ritari J."/>
        </authorList>
    </citation>
    <scope>NUCLEOTIDE SEQUENCE [LARGE SCALE GENOMIC DNA]</scope>
    <source>
        <strain evidence="5">AF211</strain>
    </source>
</reference>
<dbReference type="eggNOG" id="COG3181">
    <property type="taxonomic scope" value="Bacteria"/>
</dbReference>
<dbReference type="EMBL" id="CP011307">
    <property type="protein sequence ID" value="ALP94730.1"/>
    <property type="molecule type" value="Genomic_DNA"/>
</dbReference>
<dbReference type="PIRSF" id="PIRSF017082">
    <property type="entry name" value="YflP"/>
    <property type="match status" value="1"/>
</dbReference>
<dbReference type="PANTHER" id="PTHR42928:SF5">
    <property type="entry name" value="BLR1237 PROTEIN"/>
    <property type="match status" value="1"/>
</dbReference>
<dbReference type="Gene3D" id="3.40.190.10">
    <property type="entry name" value="Periplasmic binding protein-like II"/>
    <property type="match status" value="1"/>
</dbReference>
<comment type="similarity">
    <text evidence="1">Belongs to the UPF0065 (bug) family.</text>
</comment>
<organism evidence="4 5">
    <name type="scientific">Intestinimonas butyriciproducens</name>
    <dbReference type="NCBI Taxonomy" id="1297617"/>
    <lineage>
        <taxon>Bacteria</taxon>
        <taxon>Bacillati</taxon>
        <taxon>Bacillota</taxon>
        <taxon>Clostridia</taxon>
        <taxon>Eubacteriales</taxon>
        <taxon>Intestinimonas</taxon>
    </lineage>
</organism>